<evidence type="ECO:0000313" key="4">
    <source>
        <dbReference type="EMBL" id="AFZ80926.1"/>
    </source>
</evidence>
<dbReference type="PANTHER" id="PTHR15913">
    <property type="entry name" value="ACID CLUSTER PROTEIN 33"/>
    <property type="match status" value="1"/>
</dbReference>
<dbReference type="Proteomes" id="UP000031512">
    <property type="component" value="Chromosome 3"/>
</dbReference>
<evidence type="ECO:0000313" key="5">
    <source>
        <dbReference type="Proteomes" id="UP000031512"/>
    </source>
</evidence>
<gene>
    <name evidence="4" type="ORF">BEWA_003340</name>
</gene>
<evidence type="ECO:0000256" key="3">
    <source>
        <dbReference type="SAM" id="MobiDB-lite"/>
    </source>
</evidence>
<dbReference type="EMBL" id="CP001670">
    <property type="protein sequence ID" value="AFZ80926.1"/>
    <property type="molecule type" value="Genomic_DNA"/>
</dbReference>
<comment type="subcellular location">
    <subcellularLocation>
        <location evidence="1">Cytoplasm</location>
    </subcellularLocation>
</comment>
<evidence type="ECO:0000256" key="1">
    <source>
        <dbReference type="ARBA" id="ARBA00004496"/>
    </source>
</evidence>
<sequence length="950" mass="103255">MTKITLKEPSVECVKSVGSIQEDYANFKCKTALKRVFDPISELYWTYYENVTFKQSPKEEFTVVLLHGICGTAGSSFYIFERLSEMCSGPCRCTGGDSTGITARREITFSTIRGFIAYVHEIKGGGTFTLKGTLDGGDKLGDNGDITDVTSVSVYYWDEDDEENPKPLILEVEIGGNEKKYYIKYESNEQEVHDKDAKIWVHHGSSSTSLQDMLDDRNCAINKRVPLDIKTPEKTFNFSSGRSKGKGIELAGSKTLLGSDYMVTSYRASGGTSFELKLSRVDYENKKITEIKDFHNALDGVRLYSSPVNGSSPPVVLELATIHGGNSTLYASKGGNSWVQVYGDSKTFYTGEKDFSTKIPTEALTNKLDEVICTYHNAATVDISYSNSQTHTGNGNYCCNGSHGPKRISVIKGDVTVESLGKTTSYYKHSIESGKLADIKFYLNGDQSRRRRVRSSNLRLPITGPVDVYAFYCGYDPILVYVDDSKSTKAKTGGWFRRSRTGNYDKKWAKFPMPRNIKPETINNCKNWNTFVAVLEKLKCENFQRCPPEPLPLRSEDGIGATEIQDEEQIALGESDTEDSSQQATDPGGGRGEFSGPNAPPGKGSSNVGKGDDDTALDPAGKIGEKGDSGAGIELLKTLTKLGLNVASELGPVVIGTAGLAEKVADKLLSNVLSPALNHSTSAIRTPEPTTTGSHNLVPQSATSDGVRIYTVKTDDGNTALAMESSKGIVRLLGASNGGTGTPSRTYYDHSGPAGIAKGSDEKGATPPKGEDESTRSKDVAGSPEVTPTAGVPSQSEPKPEVAKAAARLETPVPSLGSKTSVTDNHPQDINTPLITVSSVLATSAGSAATFFGGWKLYNRYKGDPWGFRCISAQYPEYITPFEWNAGFLHFLEYLKITKPVVFASDLGGFLLQLFAEKYPDAIHGMILCNSYTRYIEDAIMSKGRLHYKM</sequence>
<keyword evidence="5" id="KW-1185">Reference proteome</keyword>
<accession>L0B124</accession>
<keyword evidence="2" id="KW-0963">Cytoplasm</keyword>
<dbReference type="eggNOG" id="KOG1366">
    <property type="taxonomic scope" value="Eukaryota"/>
</dbReference>
<dbReference type="KEGG" id="beq:BEWA_003340"/>
<name>L0B124_THEEQ</name>
<dbReference type="GeneID" id="15805838"/>
<dbReference type="SUPFAM" id="SSF53474">
    <property type="entry name" value="alpha/beta-Hydrolases"/>
    <property type="match status" value="1"/>
</dbReference>
<dbReference type="PANTHER" id="PTHR15913:SF0">
    <property type="entry name" value="MASPARDIN"/>
    <property type="match status" value="1"/>
</dbReference>
<dbReference type="InterPro" id="IPR026151">
    <property type="entry name" value="Maspardin"/>
</dbReference>
<dbReference type="RefSeq" id="XP_004830592.1">
    <property type="nucleotide sequence ID" value="XM_004830535.1"/>
</dbReference>
<feature type="compositionally biased region" description="Basic and acidic residues" evidence="3">
    <location>
        <begin position="759"/>
        <end position="779"/>
    </location>
</feature>
<dbReference type="VEuPathDB" id="PiroplasmaDB:BEWA_003340"/>
<organism evidence="4 5">
    <name type="scientific">Theileria equi strain WA</name>
    <dbReference type="NCBI Taxonomy" id="1537102"/>
    <lineage>
        <taxon>Eukaryota</taxon>
        <taxon>Sar</taxon>
        <taxon>Alveolata</taxon>
        <taxon>Apicomplexa</taxon>
        <taxon>Aconoidasida</taxon>
        <taxon>Piroplasmida</taxon>
        <taxon>Theileriidae</taxon>
        <taxon>Theileria</taxon>
    </lineage>
</organism>
<feature type="region of interest" description="Disordered" evidence="3">
    <location>
        <begin position="737"/>
        <end position="806"/>
    </location>
</feature>
<evidence type="ECO:0000256" key="2">
    <source>
        <dbReference type="ARBA" id="ARBA00022490"/>
    </source>
</evidence>
<dbReference type="STRING" id="1537102.L0B124"/>
<feature type="region of interest" description="Disordered" evidence="3">
    <location>
        <begin position="572"/>
        <end position="629"/>
    </location>
</feature>
<dbReference type="Gene3D" id="3.40.50.1820">
    <property type="entry name" value="alpha/beta hydrolase"/>
    <property type="match status" value="1"/>
</dbReference>
<protein>
    <submittedName>
        <fullName evidence="4">Uncharacterized protein</fullName>
    </submittedName>
</protein>
<proteinExistence type="predicted"/>
<reference evidence="4 5" key="1">
    <citation type="journal article" date="2012" name="BMC Genomics">
        <title>Comparative genomic analysis and phylogenetic position of Theileria equi.</title>
        <authorList>
            <person name="Kappmeyer L.S."/>
            <person name="Thiagarajan M."/>
            <person name="Herndon D.R."/>
            <person name="Ramsay J.D."/>
            <person name="Caler E."/>
            <person name="Djikeng A."/>
            <person name="Gillespie J.J."/>
            <person name="Lau A.O."/>
            <person name="Roalson E.H."/>
            <person name="Silva J.C."/>
            <person name="Silva M.G."/>
            <person name="Suarez C.E."/>
            <person name="Ueti M.W."/>
            <person name="Nene V.M."/>
            <person name="Mealey R.H."/>
            <person name="Knowles D.P."/>
            <person name="Brayton K.A."/>
        </authorList>
    </citation>
    <scope>NUCLEOTIDE SEQUENCE [LARGE SCALE GENOMIC DNA]</scope>
    <source>
        <strain evidence="4 5">WA</strain>
    </source>
</reference>
<dbReference type="AlphaFoldDB" id="L0B124"/>
<dbReference type="InterPro" id="IPR029058">
    <property type="entry name" value="AB_hydrolase_fold"/>
</dbReference>
<feature type="region of interest" description="Disordered" evidence="3">
    <location>
        <begin position="681"/>
        <end position="701"/>
    </location>
</feature>
<dbReference type="GO" id="GO:0005737">
    <property type="term" value="C:cytoplasm"/>
    <property type="evidence" value="ECO:0007669"/>
    <property type="project" value="UniProtKB-SubCell"/>
</dbReference>